<feature type="transmembrane region" description="Helical" evidence="1">
    <location>
        <begin position="87"/>
        <end position="108"/>
    </location>
</feature>
<evidence type="ECO:0000256" key="1">
    <source>
        <dbReference type="SAM" id="Phobius"/>
    </source>
</evidence>
<evidence type="ECO:0000313" key="4">
    <source>
        <dbReference type="Proteomes" id="UP001218218"/>
    </source>
</evidence>
<reference evidence="3" key="1">
    <citation type="submission" date="2023-03" db="EMBL/GenBank/DDBJ databases">
        <title>Massive genome expansion in bonnet fungi (Mycena s.s.) driven by repeated elements and novel gene families across ecological guilds.</title>
        <authorList>
            <consortium name="Lawrence Berkeley National Laboratory"/>
            <person name="Harder C.B."/>
            <person name="Miyauchi S."/>
            <person name="Viragh M."/>
            <person name="Kuo A."/>
            <person name="Thoen E."/>
            <person name="Andreopoulos B."/>
            <person name="Lu D."/>
            <person name="Skrede I."/>
            <person name="Drula E."/>
            <person name="Henrissat B."/>
            <person name="Morin E."/>
            <person name="Kohler A."/>
            <person name="Barry K."/>
            <person name="LaButti K."/>
            <person name="Morin E."/>
            <person name="Salamov A."/>
            <person name="Lipzen A."/>
            <person name="Mereny Z."/>
            <person name="Hegedus B."/>
            <person name="Baldrian P."/>
            <person name="Stursova M."/>
            <person name="Weitz H."/>
            <person name="Taylor A."/>
            <person name="Grigoriev I.V."/>
            <person name="Nagy L.G."/>
            <person name="Martin F."/>
            <person name="Kauserud H."/>
        </authorList>
    </citation>
    <scope>NUCLEOTIDE SEQUENCE</scope>
    <source>
        <strain evidence="3">CBHHK002</strain>
    </source>
</reference>
<gene>
    <name evidence="3" type="ORF">DFH08DRAFT_1073794</name>
</gene>
<comment type="caution">
    <text evidence="3">The sequence shown here is derived from an EMBL/GenBank/DDBJ whole genome shotgun (WGS) entry which is preliminary data.</text>
</comment>
<feature type="domain" description="DUF6533" evidence="2">
    <location>
        <begin position="21"/>
        <end position="65"/>
    </location>
</feature>
<evidence type="ECO:0000259" key="2">
    <source>
        <dbReference type="Pfam" id="PF20151"/>
    </source>
</evidence>
<dbReference type="Pfam" id="PF20151">
    <property type="entry name" value="DUF6533"/>
    <property type="match status" value="1"/>
</dbReference>
<name>A0AAD7AME7_9AGAR</name>
<keyword evidence="1" id="KW-1133">Transmembrane helix</keyword>
<dbReference type="EMBL" id="JARIHO010000004">
    <property type="protein sequence ID" value="KAJ7362890.1"/>
    <property type="molecule type" value="Genomic_DNA"/>
</dbReference>
<keyword evidence="1" id="KW-0472">Membrane</keyword>
<feature type="transmembrane region" description="Helical" evidence="1">
    <location>
        <begin position="120"/>
        <end position="143"/>
    </location>
</feature>
<dbReference type="InterPro" id="IPR045340">
    <property type="entry name" value="DUF6533"/>
</dbReference>
<dbReference type="AlphaFoldDB" id="A0AAD7AME7"/>
<protein>
    <recommendedName>
        <fullName evidence="2">DUF6533 domain-containing protein</fullName>
    </recommendedName>
</protein>
<accession>A0AAD7AME7</accession>
<organism evidence="3 4">
    <name type="scientific">Mycena albidolilacea</name>
    <dbReference type="NCBI Taxonomy" id="1033008"/>
    <lineage>
        <taxon>Eukaryota</taxon>
        <taxon>Fungi</taxon>
        <taxon>Dikarya</taxon>
        <taxon>Basidiomycota</taxon>
        <taxon>Agaricomycotina</taxon>
        <taxon>Agaricomycetes</taxon>
        <taxon>Agaricomycetidae</taxon>
        <taxon>Agaricales</taxon>
        <taxon>Marasmiineae</taxon>
        <taxon>Mycenaceae</taxon>
        <taxon>Mycena</taxon>
    </lineage>
</organism>
<feature type="transmembrane region" description="Helical" evidence="1">
    <location>
        <begin position="24"/>
        <end position="46"/>
    </location>
</feature>
<evidence type="ECO:0000313" key="3">
    <source>
        <dbReference type="EMBL" id="KAJ7362890.1"/>
    </source>
</evidence>
<dbReference type="Proteomes" id="UP001218218">
    <property type="component" value="Unassembled WGS sequence"/>
</dbReference>
<feature type="transmembrane region" description="Helical" evidence="1">
    <location>
        <begin position="210"/>
        <end position="230"/>
    </location>
</feature>
<keyword evidence="4" id="KW-1185">Reference proteome</keyword>
<feature type="transmembrane region" description="Helical" evidence="1">
    <location>
        <begin position="55"/>
        <end position="75"/>
    </location>
</feature>
<feature type="transmembrane region" description="Helical" evidence="1">
    <location>
        <begin position="163"/>
        <end position="189"/>
    </location>
</feature>
<keyword evidence="1" id="KW-0812">Transmembrane</keyword>
<sequence length="291" mass="32284">MDGSFSEADALASTRLQAVKYFDVVAIVILVFEYCLTFNLEVSLIWPSRWSLTKILYILSRYPAFFDVPLVLYYLNPTVSIEHCAQINTAIAAGNVFGIAIAEAIFVLRTYALSGRQRTVLITFGTLYSVFLVATVSMMAIFLRNMIYSPPLPHVPGCNLTGGPFTLVGLSFILVLLNETALMSYTLWIGVKTYRHTTSPLVTTLYRDGVTYYVFLFLGSAANVAILIGAPKQLRELLNTPLRVLHSVLSTRALLHVRKAERERSERTVATHTTSAGSVHFANDLTIMSRG</sequence>
<proteinExistence type="predicted"/>